<protein>
    <submittedName>
        <fullName evidence="3">Beta-lactamase family protein</fullName>
    </submittedName>
</protein>
<feature type="transmembrane region" description="Helical" evidence="1">
    <location>
        <begin position="7"/>
        <end position="24"/>
    </location>
</feature>
<name>A0ABS3GVY5_9ENTE</name>
<dbReference type="InterPro" id="IPR050491">
    <property type="entry name" value="AmpC-like"/>
</dbReference>
<keyword evidence="4" id="KW-1185">Reference proteome</keyword>
<dbReference type="EMBL" id="JAFLWD010000008">
    <property type="protein sequence ID" value="MBO0439425.1"/>
    <property type="molecule type" value="Genomic_DNA"/>
</dbReference>
<evidence type="ECO:0000259" key="2">
    <source>
        <dbReference type="Pfam" id="PF00144"/>
    </source>
</evidence>
<dbReference type="Pfam" id="PF00144">
    <property type="entry name" value="Beta-lactamase"/>
    <property type="match status" value="1"/>
</dbReference>
<dbReference type="Gene3D" id="3.40.710.10">
    <property type="entry name" value="DD-peptidase/beta-lactamase superfamily"/>
    <property type="match status" value="1"/>
</dbReference>
<feature type="domain" description="Beta-lactamase-related" evidence="2">
    <location>
        <begin position="53"/>
        <end position="349"/>
    </location>
</feature>
<dbReference type="RefSeq" id="WP_207111519.1">
    <property type="nucleotide sequence ID" value="NZ_JAFLWD010000008.1"/>
</dbReference>
<dbReference type="InterPro" id="IPR012338">
    <property type="entry name" value="Beta-lactam/transpept-like"/>
</dbReference>
<dbReference type="PANTHER" id="PTHR46825:SF9">
    <property type="entry name" value="BETA-LACTAMASE-RELATED DOMAIN-CONTAINING PROTEIN"/>
    <property type="match status" value="1"/>
</dbReference>
<dbReference type="InterPro" id="IPR001466">
    <property type="entry name" value="Beta-lactam-related"/>
</dbReference>
<evidence type="ECO:0000256" key="1">
    <source>
        <dbReference type="SAM" id="Phobius"/>
    </source>
</evidence>
<proteinExistence type="predicted"/>
<organism evidence="3 4">
    <name type="scientific">Candidatus Enterococcus ikei</name>
    <dbReference type="NCBI Taxonomy" id="2815326"/>
    <lineage>
        <taxon>Bacteria</taxon>
        <taxon>Bacillati</taxon>
        <taxon>Bacillota</taxon>
        <taxon>Bacilli</taxon>
        <taxon>Lactobacillales</taxon>
        <taxon>Enterococcaceae</taxon>
        <taxon>Enterococcus</taxon>
    </lineage>
</organism>
<keyword evidence="1" id="KW-1133">Transmembrane helix</keyword>
<dbReference type="PANTHER" id="PTHR46825">
    <property type="entry name" value="D-ALANYL-D-ALANINE-CARBOXYPEPTIDASE/ENDOPEPTIDASE AMPH"/>
    <property type="match status" value="1"/>
</dbReference>
<dbReference type="SUPFAM" id="SSF56601">
    <property type="entry name" value="beta-lactamase/transpeptidase-like"/>
    <property type="match status" value="1"/>
</dbReference>
<sequence length="365" mass="41666">MSKRSKGYIIVGLLVLFLLIGWFFNKENGFFEESGSESKQNVKGEETAKSEMKKYIDQEIKDAHFQGTALIVSQGAIFSQQSYGYADAEKKLSNKVDSVFPIASLQKIITGAIILELVKDDQLTFDTTLDSFFPEVDFSQDITIRELLNHSSGIMMEEEEPATLLKDQKSQLDNTLKTLTVTQDKEFFYTNGNYTLLAGIISKILQQPYEEVIQKKIIEKLELEHTYFWDDLPKNETKAQPYFYIGQDYQPDPFPTSDKLFSSLLGAGNMYMSPEDFLVFLQSLTNGQLFDQNEYEQLAGVKNEGYQSGMIYFDELKYSEGNLGGYDTVIYGDQNNQDLVILFANQQAEDGMRELSERIYQVLSE</sequence>
<gene>
    <name evidence="3" type="ORF">JZO69_03560</name>
</gene>
<dbReference type="Proteomes" id="UP000664632">
    <property type="component" value="Unassembled WGS sequence"/>
</dbReference>
<evidence type="ECO:0000313" key="3">
    <source>
        <dbReference type="EMBL" id="MBO0439425.1"/>
    </source>
</evidence>
<keyword evidence="1" id="KW-0472">Membrane</keyword>
<reference evidence="3 4" key="1">
    <citation type="submission" date="2021-03" db="EMBL/GenBank/DDBJ databases">
        <title>Enterococcal diversity collection.</title>
        <authorList>
            <person name="Gilmore M.S."/>
            <person name="Schwartzman J."/>
            <person name="Van Tyne D."/>
            <person name="Martin M."/>
            <person name="Earl A.M."/>
            <person name="Manson A.L."/>
            <person name="Straub T."/>
            <person name="Salamzade R."/>
            <person name="Saavedra J."/>
            <person name="Lebreton F."/>
            <person name="Prichula J."/>
            <person name="Schaufler K."/>
            <person name="Gaca A."/>
            <person name="Sgardioli B."/>
            <person name="Wagenaar J."/>
            <person name="Strong T."/>
        </authorList>
    </citation>
    <scope>NUCLEOTIDE SEQUENCE [LARGE SCALE GENOMIC DNA]</scope>
    <source>
        <strain evidence="3 4">DIV0869a</strain>
    </source>
</reference>
<comment type="caution">
    <text evidence="3">The sequence shown here is derived from an EMBL/GenBank/DDBJ whole genome shotgun (WGS) entry which is preliminary data.</text>
</comment>
<keyword evidence="1" id="KW-0812">Transmembrane</keyword>
<evidence type="ECO:0000313" key="4">
    <source>
        <dbReference type="Proteomes" id="UP000664632"/>
    </source>
</evidence>
<accession>A0ABS3GVY5</accession>